<keyword evidence="2" id="KW-1185">Reference proteome</keyword>
<evidence type="ECO:0000313" key="1">
    <source>
        <dbReference type="EMBL" id="KAI3712405.1"/>
    </source>
</evidence>
<name>A0ACB9AVE8_9ASTR</name>
<protein>
    <submittedName>
        <fullName evidence="1">Uncharacterized protein</fullName>
    </submittedName>
</protein>
<accession>A0ACB9AVE8</accession>
<organism evidence="1 2">
    <name type="scientific">Smallanthus sonchifolius</name>
    <dbReference type="NCBI Taxonomy" id="185202"/>
    <lineage>
        <taxon>Eukaryota</taxon>
        <taxon>Viridiplantae</taxon>
        <taxon>Streptophyta</taxon>
        <taxon>Embryophyta</taxon>
        <taxon>Tracheophyta</taxon>
        <taxon>Spermatophyta</taxon>
        <taxon>Magnoliopsida</taxon>
        <taxon>eudicotyledons</taxon>
        <taxon>Gunneridae</taxon>
        <taxon>Pentapetalae</taxon>
        <taxon>asterids</taxon>
        <taxon>campanulids</taxon>
        <taxon>Asterales</taxon>
        <taxon>Asteraceae</taxon>
        <taxon>Asteroideae</taxon>
        <taxon>Heliantheae alliance</taxon>
        <taxon>Millerieae</taxon>
        <taxon>Smallanthus</taxon>
    </lineage>
</organism>
<reference evidence="1 2" key="2">
    <citation type="journal article" date="2022" name="Mol. Ecol. Resour.">
        <title>The genomes of chicory, endive, great burdock and yacon provide insights into Asteraceae paleo-polyploidization history and plant inulin production.</title>
        <authorList>
            <person name="Fan W."/>
            <person name="Wang S."/>
            <person name="Wang H."/>
            <person name="Wang A."/>
            <person name="Jiang F."/>
            <person name="Liu H."/>
            <person name="Zhao H."/>
            <person name="Xu D."/>
            <person name="Zhang Y."/>
        </authorList>
    </citation>
    <scope>NUCLEOTIDE SEQUENCE [LARGE SCALE GENOMIC DNA]</scope>
    <source>
        <strain evidence="2">cv. Yunnan</strain>
        <tissue evidence="1">Leaves</tissue>
    </source>
</reference>
<gene>
    <name evidence="1" type="ORF">L1987_70961</name>
</gene>
<proteinExistence type="predicted"/>
<dbReference type="EMBL" id="CM042041">
    <property type="protein sequence ID" value="KAI3712405.1"/>
    <property type="molecule type" value="Genomic_DNA"/>
</dbReference>
<dbReference type="Proteomes" id="UP001056120">
    <property type="component" value="Linkage Group LG24"/>
</dbReference>
<sequence>MTNTKVVRAVTIEKSILNAFEPLKESSSSFGTIEFEGIARVEVLEGALRWVVTTISTITTITTITTIVAIGGTISLSELCKNSSNVGIGVGRGSTTRRHSTDFHKTRKDIEDRVSITRKSSELIENGRKGSRQRCGWLPTFSAAILFKPESPVALVRI</sequence>
<comment type="caution">
    <text evidence="1">The sequence shown here is derived from an EMBL/GenBank/DDBJ whole genome shotgun (WGS) entry which is preliminary data.</text>
</comment>
<reference evidence="2" key="1">
    <citation type="journal article" date="2022" name="Mol. Ecol. Resour.">
        <title>The genomes of chicory, endive, great burdock and yacon provide insights into Asteraceae palaeo-polyploidization history and plant inulin production.</title>
        <authorList>
            <person name="Fan W."/>
            <person name="Wang S."/>
            <person name="Wang H."/>
            <person name="Wang A."/>
            <person name="Jiang F."/>
            <person name="Liu H."/>
            <person name="Zhao H."/>
            <person name="Xu D."/>
            <person name="Zhang Y."/>
        </authorList>
    </citation>
    <scope>NUCLEOTIDE SEQUENCE [LARGE SCALE GENOMIC DNA]</scope>
    <source>
        <strain evidence="2">cv. Yunnan</strain>
    </source>
</reference>
<evidence type="ECO:0000313" key="2">
    <source>
        <dbReference type="Proteomes" id="UP001056120"/>
    </source>
</evidence>